<dbReference type="PANTHER" id="PTHR33048">
    <property type="entry name" value="PTH11-LIKE INTEGRAL MEMBRANE PROTEIN (AFU_ORTHOLOGUE AFUA_5G11245)"/>
    <property type="match status" value="1"/>
</dbReference>
<comment type="subcellular location">
    <subcellularLocation>
        <location evidence="1">Membrane</location>
        <topology evidence="1">Multi-pass membrane protein</topology>
    </subcellularLocation>
</comment>
<evidence type="ECO:0000256" key="2">
    <source>
        <dbReference type="ARBA" id="ARBA00022692"/>
    </source>
</evidence>
<evidence type="ECO:0000256" key="3">
    <source>
        <dbReference type="ARBA" id="ARBA00022989"/>
    </source>
</evidence>
<reference evidence="8" key="2">
    <citation type="journal article" date="2022" name="Microb. Genom.">
        <title>A chromosome-scale genome assembly of the tomato pathogen Cladosporium fulvum reveals a compartmentalized genome architecture and the presence of a dispensable chromosome.</title>
        <authorList>
            <person name="Zaccaron A.Z."/>
            <person name="Chen L.H."/>
            <person name="Samaras A."/>
            <person name="Stergiopoulos I."/>
        </authorList>
    </citation>
    <scope>NUCLEOTIDE SEQUENCE</scope>
    <source>
        <strain evidence="8">Race5_Kim</strain>
    </source>
</reference>
<dbReference type="GeneID" id="71986881"/>
<accession>A0A9Q8LJA0</accession>
<feature type="transmembrane region" description="Helical" evidence="6">
    <location>
        <begin position="190"/>
        <end position="214"/>
    </location>
</feature>
<proteinExistence type="inferred from homology"/>
<keyword evidence="3 6" id="KW-1133">Transmembrane helix</keyword>
<gene>
    <name evidence="8" type="ORF">CLAFUR5_07003</name>
</gene>
<sequence length="401" mass="43786">MYRRGFREDHDDNIPLNEQPVSPTAVHFGAGDIGWTAFGPAVGLSVLATVIVTLRWYTRARLVRIIGLDDWVILISLLFCWVITASIGAAIFAGIGEYRTKPGVVDTILIVKLIVVVNTVWATTVNITKASILIQYLRVFNGCIIRACCWTLMAALLPATCWAVFGGIFLCTPTAKLWNVTLPGHCRNAQVYWASVAGVNIGLDFLTLILPIPVIGSLHLPRKQKILTMLVFVLGFIVCAVSCVRLGTVIVTAEMGDPVMSGIWAITWSAVEANVGVICASLLALKAFIIKLFPKLMEEPQLPRHQMRLPEVASASAEPIWNAGDSDVPTLGGSDRSLAASWPPTPSSRFSAAHLVYKMRVESVPEHQQVETTANEVLVREDTVGFAEFLRHDSRATDRDG</sequence>
<organism evidence="8 9">
    <name type="scientific">Passalora fulva</name>
    <name type="common">Tomato leaf mold</name>
    <name type="synonym">Cladosporium fulvum</name>
    <dbReference type="NCBI Taxonomy" id="5499"/>
    <lineage>
        <taxon>Eukaryota</taxon>
        <taxon>Fungi</taxon>
        <taxon>Dikarya</taxon>
        <taxon>Ascomycota</taxon>
        <taxon>Pezizomycotina</taxon>
        <taxon>Dothideomycetes</taxon>
        <taxon>Dothideomycetidae</taxon>
        <taxon>Mycosphaerellales</taxon>
        <taxon>Mycosphaerellaceae</taxon>
        <taxon>Fulvia</taxon>
    </lineage>
</organism>
<dbReference type="Pfam" id="PF20684">
    <property type="entry name" value="Fung_rhodopsin"/>
    <property type="match status" value="1"/>
</dbReference>
<feature type="domain" description="Rhodopsin" evidence="7">
    <location>
        <begin position="54"/>
        <end position="289"/>
    </location>
</feature>
<keyword evidence="2 6" id="KW-0812">Transmembrane</keyword>
<dbReference type="OrthoDB" id="444631at2759"/>
<feature type="transmembrane region" description="Helical" evidence="6">
    <location>
        <begin position="107"/>
        <end position="127"/>
    </location>
</feature>
<keyword evidence="4 6" id="KW-0472">Membrane</keyword>
<evidence type="ECO:0000259" key="7">
    <source>
        <dbReference type="Pfam" id="PF20684"/>
    </source>
</evidence>
<dbReference type="PANTHER" id="PTHR33048:SF47">
    <property type="entry name" value="INTEGRAL MEMBRANE PROTEIN-RELATED"/>
    <property type="match status" value="1"/>
</dbReference>
<dbReference type="InterPro" id="IPR049326">
    <property type="entry name" value="Rhodopsin_dom_fungi"/>
</dbReference>
<evidence type="ECO:0000313" key="8">
    <source>
        <dbReference type="EMBL" id="UJO18515.1"/>
    </source>
</evidence>
<dbReference type="KEGG" id="ffu:CLAFUR5_07003"/>
<feature type="transmembrane region" description="Helical" evidence="6">
    <location>
        <begin position="226"/>
        <end position="251"/>
    </location>
</feature>
<evidence type="ECO:0000313" key="9">
    <source>
        <dbReference type="Proteomes" id="UP000756132"/>
    </source>
</evidence>
<feature type="transmembrane region" description="Helical" evidence="6">
    <location>
        <begin position="37"/>
        <end position="58"/>
    </location>
</feature>
<name>A0A9Q8LJA0_PASFU</name>
<evidence type="ECO:0000256" key="1">
    <source>
        <dbReference type="ARBA" id="ARBA00004141"/>
    </source>
</evidence>
<protein>
    <submittedName>
        <fullName evidence="8">Wortmanamides biosynthesis cluster protein C</fullName>
    </submittedName>
</protein>
<reference evidence="8" key="1">
    <citation type="submission" date="2021-12" db="EMBL/GenBank/DDBJ databases">
        <authorList>
            <person name="Zaccaron A."/>
            <person name="Stergiopoulos I."/>
        </authorList>
    </citation>
    <scope>NUCLEOTIDE SEQUENCE</scope>
    <source>
        <strain evidence="8">Race5_Kim</strain>
    </source>
</reference>
<dbReference type="RefSeq" id="XP_047762881.1">
    <property type="nucleotide sequence ID" value="XM_047906151.1"/>
</dbReference>
<dbReference type="Proteomes" id="UP000756132">
    <property type="component" value="Chromosome 6"/>
</dbReference>
<dbReference type="GO" id="GO:0016020">
    <property type="term" value="C:membrane"/>
    <property type="evidence" value="ECO:0007669"/>
    <property type="project" value="UniProtKB-SubCell"/>
</dbReference>
<keyword evidence="9" id="KW-1185">Reference proteome</keyword>
<evidence type="ECO:0000256" key="5">
    <source>
        <dbReference type="ARBA" id="ARBA00038359"/>
    </source>
</evidence>
<feature type="transmembrane region" description="Helical" evidence="6">
    <location>
        <begin position="70"/>
        <end position="95"/>
    </location>
</feature>
<comment type="similarity">
    <text evidence="5">Belongs to the SAT4 family.</text>
</comment>
<evidence type="ECO:0000256" key="6">
    <source>
        <dbReference type="SAM" id="Phobius"/>
    </source>
</evidence>
<feature type="transmembrane region" description="Helical" evidence="6">
    <location>
        <begin position="263"/>
        <end position="285"/>
    </location>
</feature>
<dbReference type="InterPro" id="IPR052337">
    <property type="entry name" value="SAT4-like"/>
</dbReference>
<evidence type="ECO:0000256" key="4">
    <source>
        <dbReference type="ARBA" id="ARBA00023136"/>
    </source>
</evidence>
<dbReference type="AlphaFoldDB" id="A0A9Q8LJA0"/>
<dbReference type="EMBL" id="CP090168">
    <property type="protein sequence ID" value="UJO18515.1"/>
    <property type="molecule type" value="Genomic_DNA"/>
</dbReference>
<feature type="transmembrane region" description="Helical" evidence="6">
    <location>
        <begin position="147"/>
        <end position="170"/>
    </location>
</feature>